<dbReference type="CDD" id="cd00377">
    <property type="entry name" value="ICL_PEPM"/>
    <property type="match status" value="1"/>
</dbReference>
<accession>A0A381SHD7</accession>
<dbReference type="SUPFAM" id="SSF51621">
    <property type="entry name" value="Phosphoenolpyruvate/pyruvate domain"/>
    <property type="match status" value="1"/>
</dbReference>
<sequence>MKSKKTLLIPGTFDALSALIAKQAGFEALYLSGFSVSGSMLAKPDIGLVTASEMTERARQIVAAVGDTPLIADGDNGYGSEHDVARLVNAFEQAGVQSIQLEDQVSPKRCGHMDKKQVVTLEEAVSKIGMAVRSRQSKEFLIMARTDSRATHGLDEALRRGEAFLKTGADMLFIEAPENIEEMEIIKQEFPDTVLVANMVEEGKTPELALDQLADLGYQVVLRPISALLTATRALQGSYAALSQSGKPEPPPARLTFQAYNDLVGLSD</sequence>
<organism evidence="1">
    <name type="scientific">marine metagenome</name>
    <dbReference type="NCBI Taxonomy" id="408172"/>
    <lineage>
        <taxon>unclassified sequences</taxon>
        <taxon>metagenomes</taxon>
        <taxon>ecological metagenomes</taxon>
    </lineage>
</organism>
<dbReference type="InterPro" id="IPR040442">
    <property type="entry name" value="Pyrv_kinase-like_dom_sf"/>
</dbReference>
<dbReference type="AlphaFoldDB" id="A0A381SHD7"/>
<dbReference type="InterPro" id="IPR039556">
    <property type="entry name" value="ICL/PEPM"/>
</dbReference>
<dbReference type="GO" id="GO:0016833">
    <property type="term" value="F:oxo-acid-lyase activity"/>
    <property type="evidence" value="ECO:0007669"/>
    <property type="project" value="UniProtKB-ARBA"/>
</dbReference>
<evidence type="ECO:0000313" key="1">
    <source>
        <dbReference type="EMBL" id="SVA03376.1"/>
    </source>
</evidence>
<dbReference type="InterPro" id="IPR015813">
    <property type="entry name" value="Pyrv/PenolPyrv_kinase-like_dom"/>
</dbReference>
<dbReference type="PROSITE" id="PS00161">
    <property type="entry name" value="ISOCITRATE_LYASE"/>
    <property type="match status" value="1"/>
</dbReference>
<evidence type="ECO:0008006" key="2">
    <source>
        <dbReference type="Google" id="ProtNLM"/>
    </source>
</evidence>
<gene>
    <name evidence="1" type="ORF">METZ01_LOCUS56230</name>
</gene>
<proteinExistence type="predicted"/>
<dbReference type="PANTHER" id="PTHR42905">
    <property type="entry name" value="PHOSPHOENOLPYRUVATE CARBOXYLASE"/>
    <property type="match status" value="1"/>
</dbReference>
<name>A0A381SHD7_9ZZZZ</name>
<dbReference type="Gene3D" id="3.20.20.60">
    <property type="entry name" value="Phosphoenolpyruvate-binding domains"/>
    <property type="match status" value="1"/>
</dbReference>
<dbReference type="PANTHER" id="PTHR42905:SF5">
    <property type="entry name" value="CARBOXYVINYL-CARBOXYPHOSPHONATE PHOSPHORYLMUTASE, CHLOROPLASTIC"/>
    <property type="match status" value="1"/>
</dbReference>
<protein>
    <recommendedName>
        <fullName evidence="2">Carboxyvinyl-carboxyphosphonate phosphorylmutase</fullName>
    </recommendedName>
</protein>
<dbReference type="InterPro" id="IPR018523">
    <property type="entry name" value="Isocitrate_lyase_ph_CS"/>
</dbReference>
<dbReference type="EMBL" id="UINC01003103">
    <property type="protein sequence ID" value="SVA03376.1"/>
    <property type="molecule type" value="Genomic_DNA"/>
</dbReference>
<reference evidence="1" key="1">
    <citation type="submission" date="2018-05" db="EMBL/GenBank/DDBJ databases">
        <authorList>
            <person name="Lanie J.A."/>
            <person name="Ng W.-L."/>
            <person name="Kazmierczak K.M."/>
            <person name="Andrzejewski T.M."/>
            <person name="Davidsen T.M."/>
            <person name="Wayne K.J."/>
            <person name="Tettelin H."/>
            <person name="Glass J.I."/>
            <person name="Rusch D."/>
            <person name="Podicherti R."/>
            <person name="Tsui H.-C.T."/>
            <person name="Winkler M.E."/>
        </authorList>
    </citation>
    <scope>NUCLEOTIDE SEQUENCE</scope>
</reference>
<dbReference type="Pfam" id="PF13714">
    <property type="entry name" value="PEP_mutase"/>
    <property type="match status" value="1"/>
</dbReference>